<name>A0A1W2G0L3_KIBAR</name>
<dbReference type="RefSeq" id="WP_033390969.1">
    <property type="nucleotide sequence ID" value="NZ_FWXV01000040.1"/>
</dbReference>
<dbReference type="AlphaFoldDB" id="A0A1W2G0L3"/>
<accession>A0A1W2G0L3</accession>
<keyword evidence="2" id="KW-1185">Reference proteome</keyword>
<dbReference type="Proteomes" id="UP000192674">
    <property type="component" value="Unassembled WGS sequence"/>
</dbReference>
<protein>
    <submittedName>
        <fullName evidence="1">Uncharacterized protein</fullName>
    </submittedName>
</protein>
<dbReference type="EMBL" id="FWXV01000040">
    <property type="protein sequence ID" value="SMD27663.1"/>
    <property type="molecule type" value="Genomic_DNA"/>
</dbReference>
<evidence type="ECO:0000313" key="2">
    <source>
        <dbReference type="Proteomes" id="UP000192674"/>
    </source>
</evidence>
<proteinExistence type="predicted"/>
<gene>
    <name evidence="1" type="ORF">SAMN05661093_11275</name>
</gene>
<evidence type="ECO:0000313" key="1">
    <source>
        <dbReference type="EMBL" id="SMD27663.1"/>
    </source>
</evidence>
<reference evidence="1 2" key="1">
    <citation type="submission" date="2017-04" db="EMBL/GenBank/DDBJ databases">
        <authorList>
            <person name="Afonso C.L."/>
            <person name="Miller P.J."/>
            <person name="Scott M.A."/>
            <person name="Spackman E."/>
            <person name="Goraichik I."/>
            <person name="Dimitrov K.M."/>
            <person name="Suarez D.L."/>
            <person name="Swayne D.E."/>
        </authorList>
    </citation>
    <scope>NUCLEOTIDE SEQUENCE [LARGE SCALE GENOMIC DNA]</scope>
    <source>
        <strain evidence="1 2">DSM 43828</strain>
    </source>
</reference>
<organism evidence="1 2">
    <name type="scientific">Kibdelosporangium aridum</name>
    <dbReference type="NCBI Taxonomy" id="2030"/>
    <lineage>
        <taxon>Bacteria</taxon>
        <taxon>Bacillati</taxon>
        <taxon>Actinomycetota</taxon>
        <taxon>Actinomycetes</taxon>
        <taxon>Pseudonocardiales</taxon>
        <taxon>Pseudonocardiaceae</taxon>
        <taxon>Kibdelosporangium</taxon>
    </lineage>
</organism>
<sequence length="87" mass="9621">MIAAVIVFGLVVAACVAWIIRAALHDHRRIDLEDTASPTPPVDPSVSSEVTRRWRPLVVPGVPEQAKTAKHFSYLRDSRFDRAASTQ</sequence>